<evidence type="ECO:0000256" key="2">
    <source>
        <dbReference type="ARBA" id="ARBA00022692"/>
    </source>
</evidence>
<dbReference type="Proteomes" id="UP000235584">
    <property type="component" value="Chromosome"/>
</dbReference>
<feature type="transmembrane region" description="Helical" evidence="5">
    <location>
        <begin position="78"/>
        <end position="100"/>
    </location>
</feature>
<protein>
    <recommendedName>
        <fullName evidence="8">Bile acid:sodium symporter</fullName>
    </recommendedName>
</protein>
<dbReference type="GO" id="GO:0016020">
    <property type="term" value="C:membrane"/>
    <property type="evidence" value="ECO:0007669"/>
    <property type="project" value="UniProtKB-SubCell"/>
</dbReference>
<proteinExistence type="predicted"/>
<comment type="subcellular location">
    <subcellularLocation>
        <location evidence="1">Membrane</location>
        <topology evidence="1">Multi-pass membrane protein</topology>
    </subcellularLocation>
</comment>
<evidence type="ECO:0000256" key="5">
    <source>
        <dbReference type="SAM" id="Phobius"/>
    </source>
</evidence>
<feature type="transmembrane region" description="Helical" evidence="5">
    <location>
        <begin position="217"/>
        <end position="246"/>
    </location>
</feature>
<keyword evidence="4 5" id="KW-0472">Membrane</keyword>
<dbReference type="AlphaFoldDB" id="A0A2K9NWR5"/>
<keyword evidence="2 5" id="KW-0812">Transmembrane</keyword>
<feature type="transmembrane region" description="Helical" evidence="5">
    <location>
        <begin position="148"/>
        <end position="167"/>
    </location>
</feature>
<reference evidence="6 7" key="1">
    <citation type="submission" date="2018-01" db="EMBL/GenBank/DDBJ databases">
        <title>Complete genome sequence of Bacteriovorax stolpii DSM12778.</title>
        <authorList>
            <person name="Tang B."/>
            <person name="Chang J."/>
        </authorList>
    </citation>
    <scope>NUCLEOTIDE SEQUENCE [LARGE SCALE GENOMIC DNA]</scope>
    <source>
        <strain evidence="6 7">DSM 12778</strain>
    </source>
</reference>
<feature type="transmembrane region" description="Helical" evidence="5">
    <location>
        <begin position="46"/>
        <end position="66"/>
    </location>
</feature>
<dbReference type="KEGG" id="bsto:C0V70_17960"/>
<dbReference type="Pfam" id="PF01758">
    <property type="entry name" value="SBF"/>
    <property type="match status" value="1"/>
</dbReference>
<feature type="transmembrane region" description="Helical" evidence="5">
    <location>
        <begin position="106"/>
        <end position="127"/>
    </location>
</feature>
<evidence type="ECO:0000256" key="3">
    <source>
        <dbReference type="ARBA" id="ARBA00022989"/>
    </source>
</evidence>
<sequence length="259" mass="29597">MISVDLKIKSIFNYNSTDFYFIFFSYFFIPALVFTSAHFLNVAHTLKLGFFITGLAPLAIITPQFLSEQDKKQLALKHILSSTFLFPLYFSIMVYCFFNQMIKVDILSIILDSLLLTILPILLVFSFKKIFKKSSDQLIKKVGQGLPLINMLLIGILSFIFVGSSYLKNDLHHFMTQDWIAIICFAVFQDFGVFFLAKLFKFPKAYAIAVSMKNVPFVGIFALLFFPQALIAIISILVVHIFLIFFHSLNQKSQSPSTN</sequence>
<dbReference type="InterPro" id="IPR038770">
    <property type="entry name" value="Na+/solute_symporter_sf"/>
</dbReference>
<keyword evidence="7" id="KW-1185">Reference proteome</keyword>
<name>A0A2K9NWR5_BACTC</name>
<feature type="transmembrane region" description="Helical" evidence="5">
    <location>
        <begin position="179"/>
        <end position="197"/>
    </location>
</feature>
<evidence type="ECO:0000256" key="4">
    <source>
        <dbReference type="ARBA" id="ARBA00023136"/>
    </source>
</evidence>
<evidence type="ECO:0000313" key="6">
    <source>
        <dbReference type="EMBL" id="AUN99957.1"/>
    </source>
</evidence>
<dbReference type="Gene3D" id="1.20.1530.20">
    <property type="match status" value="1"/>
</dbReference>
<dbReference type="InterPro" id="IPR002657">
    <property type="entry name" value="BilAc:Na_symport/Acr3"/>
</dbReference>
<keyword evidence="3 5" id="KW-1133">Transmembrane helix</keyword>
<evidence type="ECO:0000256" key="1">
    <source>
        <dbReference type="ARBA" id="ARBA00004141"/>
    </source>
</evidence>
<gene>
    <name evidence="6" type="ORF">C0V70_17960</name>
</gene>
<feature type="transmembrane region" description="Helical" evidence="5">
    <location>
        <begin position="20"/>
        <end position="40"/>
    </location>
</feature>
<dbReference type="EMBL" id="CP025704">
    <property type="protein sequence ID" value="AUN99957.1"/>
    <property type="molecule type" value="Genomic_DNA"/>
</dbReference>
<accession>A0A2K9NWR5</accession>
<evidence type="ECO:0000313" key="7">
    <source>
        <dbReference type="Proteomes" id="UP000235584"/>
    </source>
</evidence>
<organism evidence="6 7">
    <name type="scientific">Bacteriovorax stolpii</name>
    <name type="common">Bdellovibrio stolpii</name>
    <dbReference type="NCBI Taxonomy" id="960"/>
    <lineage>
        <taxon>Bacteria</taxon>
        <taxon>Pseudomonadati</taxon>
        <taxon>Bdellovibrionota</taxon>
        <taxon>Bacteriovoracia</taxon>
        <taxon>Bacteriovoracales</taxon>
        <taxon>Bacteriovoracaceae</taxon>
        <taxon>Bacteriovorax</taxon>
    </lineage>
</organism>
<evidence type="ECO:0008006" key="8">
    <source>
        <dbReference type="Google" id="ProtNLM"/>
    </source>
</evidence>